<evidence type="ECO:0000313" key="2">
    <source>
        <dbReference type="Proteomes" id="UP000492821"/>
    </source>
</evidence>
<evidence type="ECO:0000256" key="1">
    <source>
        <dbReference type="SAM" id="MobiDB-lite"/>
    </source>
</evidence>
<organism evidence="2 3">
    <name type="scientific">Panagrellus redivivus</name>
    <name type="common">Microworm</name>
    <dbReference type="NCBI Taxonomy" id="6233"/>
    <lineage>
        <taxon>Eukaryota</taxon>
        <taxon>Metazoa</taxon>
        <taxon>Ecdysozoa</taxon>
        <taxon>Nematoda</taxon>
        <taxon>Chromadorea</taxon>
        <taxon>Rhabditida</taxon>
        <taxon>Tylenchina</taxon>
        <taxon>Panagrolaimomorpha</taxon>
        <taxon>Panagrolaimoidea</taxon>
        <taxon>Panagrolaimidae</taxon>
        <taxon>Panagrellus</taxon>
    </lineage>
</organism>
<dbReference type="AlphaFoldDB" id="A0A7E4UUJ8"/>
<reference evidence="3" key="2">
    <citation type="submission" date="2020-10" db="UniProtKB">
        <authorList>
            <consortium name="WormBaseParasite"/>
        </authorList>
    </citation>
    <scope>IDENTIFICATION</scope>
</reference>
<accession>A0A7E4UUJ8</accession>
<evidence type="ECO:0000313" key="3">
    <source>
        <dbReference type="WBParaSite" id="Pan_g13019.t1"/>
    </source>
</evidence>
<dbReference type="Proteomes" id="UP000492821">
    <property type="component" value="Unassembled WGS sequence"/>
</dbReference>
<dbReference type="WBParaSite" id="Pan_g13019.t1">
    <property type="protein sequence ID" value="Pan_g13019.t1"/>
    <property type="gene ID" value="Pan_g13019"/>
</dbReference>
<sequence>MHLYAASKRFNTNLTHGNYIAVPSSLPAALNNLFCDAFETGRGGGLTSIPGIAIREVIGDFHAHVFDNKRRQEESAFSQPFSKKPRIQDANLDAKESDSAPSAGELEHV</sequence>
<reference evidence="2" key="1">
    <citation type="journal article" date="2013" name="Genetics">
        <title>The draft genome and transcriptome of Panagrellus redivivus are shaped by the harsh demands of a free-living lifestyle.</title>
        <authorList>
            <person name="Srinivasan J."/>
            <person name="Dillman A.R."/>
            <person name="Macchietto M.G."/>
            <person name="Heikkinen L."/>
            <person name="Lakso M."/>
            <person name="Fracchia K.M."/>
            <person name="Antoshechkin I."/>
            <person name="Mortazavi A."/>
            <person name="Wong G."/>
            <person name="Sternberg P.W."/>
        </authorList>
    </citation>
    <scope>NUCLEOTIDE SEQUENCE [LARGE SCALE GENOMIC DNA]</scope>
    <source>
        <strain evidence="2">MT8872</strain>
    </source>
</reference>
<keyword evidence="2" id="KW-1185">Reference proteome</keyword>
<protein>
    <submittedName>
        <fullName evidence="3">Uncharacterized protein</fullName>
    </submittedName>
</protein>
<name>A0A7E4UUJ8_PANRE</name>
<proteinExistence type="predicted"/>
<feature type="region of interest" description="Disordered" evidence="1">
    <location>
        <begin position="71"/>
        <end position="109"/>
    </location>
</feature>